<comment type="caution">
    <text evidence="2">The sequence shown here is derived from an EMBL/GenBank/DDBJ whole genome shotgun (WGS) entry which is preliminary data.</text>
</comment>
<reference evidence="2 3" key="2">
    <citation type="submission" date="2020-08" db="EMBL/GenBank/DDBJ databases">
        <title>The Agave Microbiome: Exploring the role of microbial communities in plant adaptations to desert environments.</title>
        <authorList>
            <person name="Partida-Martinez L.P."/>
        </authorList>
    </citation>
    <scope>NUCLEOTIDE SEQUENCE [LARGE SCALE GENOMIC DNA]</scope>
    <source>
        <strain evidence="2 3">AT2.17</strain>
    </source>
</reference>
<keyword evidence="3" id="KW-1185">Reference proteome</keyword>
<dbReference type="PRINTS" id="PR00420">
    <property type="entry name" value="RNGMNOXGNASE"/>
</dbReference>
<sequence>MRPGSVLIVGAGLAGSAAAWHLDRTGWQVTVVEPTASVPESFLLQLDETAQAMMSTMGADDLVRSSSAPSPRVSMRWGKNRVRRTHFSSGDMRLAVRHELVAGVRDMIPGTAIMKIGLRLSALDHTAWGLTATFDDGSRESYDLVVGADGIGSTVRRLMFGPDQPYLYRNGLAHIWFKVRARTPADTAVVASRHGVAWQIYPYPDPRTTLALAAMELPDGAHKDPGDLSARCAQLVRELGHDLDEVADAVATVDPYISRFTQVRMPTWSTGRAVLIGDAAHCVDPLSGLGAHASLLDASVLAHSLQTQSHHHGAFAAYETHVRPFIRAGQNTTSRILEYVTTPQDVTRRRTLAHGLREAVSGVPTLATRVGRQRVGGTPLCARPVGAAAVTAS</sequence>
<accession>A0A7Y9H067</accession>
<dbReference type="PANTHER" id="PTHR46865">
    <property type="entry name" value="OXIDOREDUCTASE-RELATED"/>
    <property type="match status" value="1"/>
</dbReference>
<dbReference type="InterPro" id="IPR002938">
    <property type="entry name" value="FAD-bd"/>
</dbReference>
<reference evidence="2 3" key="1">
    <citation type="submission" date="2020-07" db="EMBL/GenBank/DDBJ databases">
        <authorList>
            <person name="Partida-Martinez L."/>
            <person name="Huntemann M."/>
            <person name="Clum A."/>
            <person name="Wang J."/>
            <person name="Palaniappan K."/>
            <person name="Ritter S."/>
            <person name="Chen I.-M."/>
            <person name="Stamatis D."/>
            <person name="Reddy T."/>
            <person name="O'Malley R."/>
            <person name="Daum C."/>
            <person name="Shapiro N."/>
            <person name="Ivanova N."/>
            <person name="Kyrpides N."/>
            <person name="Woyke T."/>
        </authorList>
    </citation>
    <scope>NUCLEOTIDE SEQUENCE [LARGE SCALE GENOMIC DNA]</scope>
    <source>
        <strain evidence="2 3">AT2.17</strain>
    </source>
</reference>
<dbReference type="Pfam" id="PF01494">
    <property type="entry name" value="FAD_binding_3"/>
    <property type="match status" value="1"/>
</dbReference>
<dbReference type="Gene3D" id="3.30.9.10">
    <property type="entry name" value="D-Amino Acid Oxidase, subunit A, domain 2"/>
    <property type="match status" value="1"/>
</dbReference>
<dbReference type="Gene3D" id="3.50.50.60">
    <property type="entry name" value="FAD/NAD(P)-binding domain"/>
    <property type="match status" value="1"/>
</dbReference>
<dbReference type="InterPro" id="IPR036188">
    <property type="entry name" value="FAD/NAD-bd_sf"/>
</dbReference>
<name>A0A7Y9H067_9ACTN</name>
<proteinExistence type="predicted"/>
<dbReference type="SUPFAM" id="SSF51905">
    <property type="entry name" value="FAD/NAD(P)-binding domain"/>
    <property type="match status" value="1"/>
</dbReference>
<gene>
    <name evidence="2" type="ORF">F4692_000462</name>
</gene>
<evidence type="ECO:0000313" key="2">
    <source>
        <dbReference type="EMBL" id="NYE35358.1"/>
    </source>
</evidence>
<dbReference type="GO" id="GO:0071949">
    <property type="term" value="F:FAD binding"/>
    <property type="evidence" value="ECO:0007669"/>
    <property type="project" value="InterPro"/>
</dbReference>
<dbReference type="Proteomes" id="UP000549911">
    <property type="component" value="Unassembled WGS sequence"/>
</dbReference>
<evidence type="ECO:0000259" key="1">
    <source>
        <dbReference type="Pfam" id="PF01494"/>
    </source>
</evidence>
<dbReference type="EMBL" id="JACCBW010000001">
    <property type="protein sequence ID" value="NYE35358.1"/>
    <property type="molecule type" value="Genomic_DNA"/>
</dbReference>
<protein>
    <submittedName>
        <fullName evidence="2">2-polyprenyl-6-methoxyphenol hydroxylase-like FAD-dependent oxidoreductase</fullName>
    </submittedName>
</protein>
<dbReference type="InterPro" id="IPR051704">
    <property type="entry name" value="FAD_aromatic-hydroxylase"/>
</dbReference>
<dbReference type="AlphaFoldDB" id="A0A7Y9H067"/>
<organism evidence="2 3">
    <name type="scientific">Nocardioides cavernae</name>
    <dbReference type="NCBI Taxonomy" id="1921566"/>
    <lineage>
        <taxon>Bacteria</taxon>
        <taxon>Bacillati</taxon>
        <taxon>Actinomycetota</taxon>
        <taxon>Actinomycetes</taxon>
        <taxon>Propionibacteriales</taxon>
        <taxon>Nocardioidaceae</taxon>
        <taxon>Nocardioides</taxon>
    </lineage>
</organism>
<dbReference type="RefSeq" id="WP_179618022.1">
    <property type="nucleotide sequence ID" value="NZ_JACCBW010000001.1"/>
</dbReference>
<feature type="domain" description="FAD-binding" evidence="1">
    <location>
        <begin position="5"/>
        <end position="310"/>
    </location>
</feature>
<evidence type="ECO:0000313" key="3">
    <source>
        <dbReference type="Proteomes" id="UP000549911"/>
    </source>
</evidence>